<gene>
    <name evidence="1" type="ORF">S01H1_34649</name>
</gene>
<sequence length="271" mass="30946">LFRCVLDAESTALVAPADPNRSVLEGVFVGLMPPFEAMVLEDRGDAEVIRQPDGVSVLKKKSASSIPLHQEHLLVDRQSWKKHYRPRLDPGDPRRYPDNWQRCAKLWRDQRREMPIFLCGGSFYGWIRNWMGLEAVSLVIYDDPAWFEEMVTTVADCVVGVLTRVLQTGGKFDGCALWEDMCYKSGPLLSPAQFKRYLVPHYRRLSDLLRRHGVDVVWVDCDGKIDELVPLWIDAGVNCMFPIEVGTWGGDPIKFRKQYGKDLLLMGGFDK</sequence>
<dbReference type="SUPFAM" id="SSF51726">
    <property type="entry name" value="UROD/MetE-like"/>
    <property type="match status" value="1"/>
</dbReference>
<proteinExistence type="predicted"/>
<dbReference type="Gene3D" id="3.20.20.210">
    <property type="match status" value="1"/>
</dbReference>
<reference evidence="1" key="1">
    <citation type="journal article" date="2014" name="Front. Microbiol.">
        <title>High frequency of phylogenetically diverse reductive dehalogenase-homologous genes in deep subseafloor sedimentary metagenomes.</title>
        <authorList>
            <person name="Kawai M."/>
            <person name="Futagami T."/>
            <person name="Toyoda A."/>
            <person name="Takaki Y."/>
            <person name="Nishi S."/>
            <person name="Hori S."/>
            <person name="Arai W."/>
            <person name="Tsubouchi T."/>
            <person name="Morono Y."/>
            <person name="Uchiyama I."/>
            <person name="Ito T."/>
            <person name="Fujiyama A."/>
            <person name="Inagaki F."/>
            <person name="Takami H."/>
        </authorList>
    </citation>
    <scope>NUCLEOTIDE SEQUENCE</scope>
    <source>
        <strain evidence="1">Expedition CK06-06</strain>
    </source>
</reference>
<name>X0UHU3_9ZZZZ</name>
<evidence type="ECO:0000313" key="1">
    <source>
        <dbReference type="EMBL" id="GAG05329.1"/>
    </source>
</evidence>
<dbReference type="AlphaFoldDB" id="X0UHU3"/>
<organism evidence="1">
    <name type="scientific">marine sediment metagenome</name>
    <dbReference type="NCBI Taxonomy" id="412755"/>
    <lineage>
        <taxon>unclassified sequences</taxon>
        <taxon>metagenomes</taxon>
        <taxon>ecological metagenomes</taxon>
    </lineage>
</organism>
<comment type="caution">
    <text evidence="1">The sequence shown here is derived from an EMBL/GenBank/DDBJ whole genome shotgun (WGS) entry which is preliminary data.</text>
</comment>
<accession>X0UHU3</accession>
<feature type="non-terminal residue" evidence="1">
    <location>
        <position position="271"/>
    </location>
</feature>
<feature type="non-terminal residue" evidence="1">
    <location>
        <position position="1"/>
    </location>
</feature>
<protein>
    <submittedName>
        <fullName evidence="1">Uncharacterized protein</fullName>
    </submittedName>
</protein>
<dbReference type="InterPro" id="IPR038071">
    <property type="entry name" value="UROD/MetE-like_sf"/>
</dbReference>
<dbReference type="EMBL" id="BARS01021587">
    <property type="protein sequence ID" value="GAG05329.1"/>
    <property type="molecule type" value="Genomic_DNA"/>
</dbReference>